<dbReference type="SMART" id="SM00248">
    <property type="entry name" value="ANK"/>
    <property type="match status" value="3"/>
</dbReference>
<dbReference type="EMBL" id="CP092864">
    <property type="protein sequence ID" value="UYV62763.1"/>
    <property type="molecule type" value="Genomic_DNA"/>
</dbReference>
<evidence type="ECO:0000313" key="10">
    <source>
        <dbReference type="Proteomes" id="UP001235939"/>
    </source>
</evidence>
<keyword evidence="10" id="KW-1185">Reference proteome</keyword>
<dbReference type="InterPro" id="IPR002110">
    <property type="entry name" value="Ankyrin_rpt"/>
</dbReference>
<dbReference type="PROSITE" id="PS50088">
    <property type="entry name" value="ANK_REPEAT"/>
    <property type="match status" value="2"/>
</dbReference>
<dbReference type="PANTHER" id="PTHR24171">
    <property type="entry name" value="ANKYRIN REPEAT DOMAIN-CONTAINING PROTEIN 39-RELATED"/>
    <property type="match status" value="1"/>
</dbReference>
<evidence type="ECO:0000256" key="1">
    <source>
        <dbReference type="ARBA" id="ARBA00004175"/>
    </source>
</evidence>
<evidence type="ECO:0000313" key="9">
    <source>
        <dbReference type="EMBL" id="UYV62763.1"/>
    </source>
</evidence>
<dbReference type="Pfam" id="PF12796">
    <property type="entry name" value="Ank_2"/>
    <property type="match status" value="1"/>
</dbReference>
<keyword evidence="5" id="KW-0528">Neurotoxin</keyword>
<evidence type="ECO:0000256" key="4">
    <source>
        <dbReference type="ARBA" id="ARBA00022737"/>
    </source>
</evidence>
<keyword evidence="2" id="KW-0268">Exocytosis</keyword>
<dbReference type="InterPro" id="IPR036770">
    <property type="entry name" value="Ankyrin_rpt-contain_sf"/>
</dbReference>
<organism evidence="9 10">
    <name type="scientific">Cordylochernes scorpioides</name>
    <dbReference type="NCBI Taxonomy" id="51811"/>
    <lineage>
        <taxon>Eukaryota</taxon>
        <taxon>Metazoa</taxon>
        <taxon>Ecdysozoa</taxon>
        <taxon>Arthropoda</taxon>
        <taxon>Chelicerata</taxon>
        <taxon>Arachnida</taxon>
        <taxon>Pseudoscorpiones</taxon>
        <taxon>Cheliferoidea</taxon>
        <taxon>Chernetidae</taxon>
        <taxon>Cordylochernes</taxon>
    </lineage>
</organism>
<evidence type="ECO:0000256" key="7">
    <source>
        <dbReference type="ARBA" id="ARBA00023298"/>
    </source>
</evidence>
<dbReference type="PROSITE" id="PS50297">
    <property type="entry name" value="ANK_REP_REGION"/>
    <property type="match status" value="2"/>
</dbReference>
<accession>A0ABY6K1U2</accession>
<keyword evidence="7" id="KW-1053">Target membrane</keyword>
<dbReference type="SUPFAM" id="SSF48403">
    <property type="entry name" value="Ankyrin repeat"/>
    <property type="match status" value="1"/>
</dbReference>
<keyword evidence="3" id="KW-1052">Target cell membrane</keyword>
<keyword evidence="4" id="KW-0677">Repeat</keyword>
<keyword evidence="7" id="KW-0472">Membrane</keyword>
<protein>
    <submittedName>
        <fullName evidence="9">ANKRD54</fullName>
    </submittedName>
</protein>
<keyword evidence="5" id="KW-0638">Presynaptic neurotoxin</keyword>
<feature type="repeat" description="ANK" evidence="8">
    <location>
        <begin position="28"/>
        <end position="60"/>
    </location>
</feature>
<name>A0ABY6K1U2_9ARAC</name>
<proteinExistence type="predicted"/>
<evidence type="ECO:0000256" key="5">
    <source>
        <dbReference type="ARBA" id="ARBA00023028"/>
    </source>
</evidence>
<sequence length="142" mass="15276">MYSGQQSSVCAVQKLLEAGVDPCTADDKKRTALHYAVCRGNPALARLLLEKGADPNQRDILGNTPLHLAACTSHIELITLLLRAGTDVTAVDHSGRSPLQLALSKLRLLRAEMARTSAHVKSEVIQVLLNIPALSIYSPKSL</sequence>
<evidence type="ECO:0000256" key="2">
    <source>
        <dbReference type="ARBA" id="ARBA00022483"/>
    </source>
</evidence>
<evidence type="ECO:0000256" key="3">
    <source>
        <dbReference type="ARBA" id="ARBA00022537"/>
    </source>
</evidence>
<keyword evidence="5" id="KW-0800">Toxin</keyword>
<gene>
    <name evidence="9" type="ORF">LAZ67_2001851</name>
</gene>
<evidence type="ECO:0000256" key="8">
    <source>
        <dbReference type="PROSITE-ProRule" id="PRU00023"/>
    </source>
</evidence>
<dbReference type="Gene3D" id="1.25.40.20">
    <property type="entry name" value="Ankyrin repeat-containing domain"/>
    <property type="match status" value="2"/>
</dbReference>
<feature type="repeat" description="ANK" evidence="8">
    <location>
        <begin position="61"/>
        <end position="93"/>
    </location>
</feature>
<keyword evidence="6 8" id="KW-0040">ANK repeat</keyword>
<comment type="subcellular location">
    <subcellularLocation>
        <location evidence="1">Target cell membrane</location>
    </subcellularLocation>
</comment>
<evidence type="ECO:0000256" key="6">
    <source>
        <dbReference type="ARBA" id="ARBA00023043"/>
    </source>
</evidence>
<reference evidence="9 10" key="1">
    <citation type="submission" date="2022-01" db="EMBL/GenBank/DDBJ databases">
        <title>A chromosomal length assembly of Cordylochernes scorpioides.</title>
        <authorList>
            <person name="Zeh D."/>
            <person name="Zeh J."/>
        </authorList>
    </citation>
    <scope>NUCLEOTIDE SEQUENCE [LARGE SCALE GENOMIC DNA]</scope>
    <source>
        <strain evidence="9">IN4F17</strain>
        <tissue evidence="9">Whole Body</tissue>
    </source>
</reference>
<dbReference type="Proteomes" id="UP001235939">
    <property type="component" value="Chromosome 02"/>
</dbReference>